<dbReference type="EMBL" id="JARPWH010000136">
    <property type="protein sequence ID" value="MDT2404805.1"/>
    <property type="molecule type" value="Genomic_DNA"/>
</dbReference>
<evidence type="ECO:0008006" key="6">
    <source>
        <dbReference type="Google" id="ProtNLM"/>
    </source>
</evidence>
<proteinExistence type="predicted"/>
<accession>A0A437UGV2</accession>
<sequence length="202" mass="24483">MNDLIFIKENFNVVSASFMSYGQIQPKLYDWYLPFQDLDRIRLHTKALITVNGRKKKVFIARLSYHPKANLLYKPFPLIQSQPSWQIQFITQLLDDHGIKYYRERNFKGLTTIENRLLRVDVAFQLSEQWHIIEYHGTHHYFQRSASTKRFQNILRNMEIKRQWCEENNIRYLEIPFFRQNDIQKLVENFLSTAVSDSTYRR</sequence>
<comment type="caution">
    <text evidence="3">The sequence shown here is derived from an EMBL/GenBank/DDBJ whole genome shotgun (WGS) entry which is preliminary data.</text>
</comment>
<organism evidence="3 4">
    <name type="scientific">Enterococcus avium</name>
    <name type="common">Streptococcus avium</name>
    <dbReference type="NCBI Taxonomy" id="33945"/>
    <lineage>
        <taxon>Bacteria</taxon>
        <taxon>Bacillati</taxon>
        <taxon>Bacillota</taxon>
        <taxon>Bacilli</taxon>
        <taxon>Lactobacillales</taxon>
        <taxon>Enterococcaceae</taxon>
        <taxon>Enterococcus</taxon>
    </lineage>
</organism>
<gene>
    <name evidence="3" type="ORF">EK398_20560</name>
    <name evidence="1" type="ORF">P7D43_20760</name>
    <name evidence="2" type="ORF">P7D79_22315</name>
</gene>
<dbReference type="EMBL" id="RYZS01000002">
    <property type="protein sequence ID" value="RVU92867.1"/>
    <property type="molecule type" value="Genomic_DNA"/>
</dbReference>
<reference evidence="3 4" key="1">
    <citation type="submission" date="2018-12" db="EMBL/GenBank/DDBJ databases">
        <title>A novel vanA-carrying plasmid in a clinical isolate of Enterococcus avium.</title>
        <authorList>
            <person name="Bernasconi O.J."/>
            <person name="Luzzaro F."/>
            <person name="Endimiani A."/>
        </authorList>
    </citation>
    <scope>NUCLEOTIDE SEQUENCE [LARGE SCALE GENOMIC DNA]</scope>
    <source>
        <strain evidence="3 4">LC0559/18</strain>
    </source>
</reference>
<reference evidence="1 5" key="2">
    <citation type="submission" date="2023-03" db="EMBL/GenBank/DDBJ databases">
        <authorList>
            <person name="Shen W."/>
            <person name="Cai J."/>
        </authorList>
    </citation>
    <scope>NUCLEOTIDE SEQUENCE [LARGE SCALE GENOMIC DNA]</scope>
    <source>
        <strain evidence="1">P33-2</strain>
        <strain evidence="2 5">Y2</strain>
    </source>
</reference>
<dbReference type="Proteomes" id="UP001260773">
    <property type="component" value="Unassembled WGS sequence"/>
</dbReference>
<dbReference type="Proteomes" id="UP001264335">
    <property type="component" value="Unassembled WGS sequence"/>
</dbReference>
<dbReference type="AlphaFoldDB" id="A0A437UGV2"/>
<protein>
    <recommendedName>
        <fullName evidence="6">DUF559 domain-containing protein</fullName>
    </recommendedName>
</protein>
<evidence type="ECO:0000313" key="1">
    <source>
        <dbReference type="EMBL" id="MDT2404805.1"/>
    </source>
</evidence>
<dbReference type="Gene3D" id="3.40.960.10">
    <property type="entry name" value="VSR Endonuclease"/>
    <property type="match status" value="1"/>
</dbReference>
<evidence type="ECO:0000313" key="5">
    <source>
        <dbReference type="Proteomes" id="UP001264335"/>
    </source>
</evidence>
<evidence type="ECO:0000313" key="4">
    <source>
        <dbReference type="Proteomes" id="UP000288388"/>
    </source>
</evidence>
<name>A0A437UGV2_ENTAV</name>
<dbReference type="RefSeq" id="WP_048719977.1">
    <property type="nucleotide sequence ID" value="NZ_JAEMPA010000234.1"/>
</dbReference>
<dbReference type="EMBL" id="JARPWY010000126">
    <property type="protein sequence ID" value="MDT2516962.1"/>
    <property type="molecule type" value="Genomic_DNA"/>
</dbReference>
<dbReference type="Proteomes" id="UP000288388">
    <property type="component" value="Unassembled WGS sequence"/>
</dbReference>
<evidence type="ECO:0000313" key="3">
    <source>
        <dbReference type="EMBL" id="RVU92867.1"/>
    </source>
</evidence>
<evidence type="ECO:0000313" key="2">
    <source>
        <dbReference type="EMBL" id="MDT2516962.1"/>
    </source>
</evidence>